<evidence type="ECO:0000256" key="1">
    <source>
        <dbReference type="SAM" id="Phobius"/>
    </source>
</evidence>
<comment type="caution">
    <text evidence="2">The sequence shown here is derived from an EMBL/GenBank/DDBJ whole genome shotgun (WGS) entry which is preliminary data.</text>
</comment>
<feature type="transmembrane region" description="Helical" evidence="1">
    <location>
        <begin position="165"/>
        <end position="186"/>
    </location>
</feature>
<feature type="transmembrane region" description="Helical" evidence="1">
    <location>
        <begin position="349"/>
        <end position="367"/>
    </location>
</feature>
<feature type="transmembrane region" description="Helical" evidence="1">
    <location>
        <begin position="12"/>
        <end position="37"/>
    </location>
</feature>
<accession>A0A6B1DAI7</accession>
<feature type="transmembrane region" description="Helical" evidence="1">
    <location>
        <begin position="198"/>
        <end position="216"/>
    </location>
</feature>
<protein>
    <recommendedName>
        <fullName evidence="3">NADH:quinone oxidoreductase/Mrp antiporter membrane subunit domain-containing protein</fullName>
    </recommendedName>
</protein>
<keyword evidence="1" id="KW-0812">Transmembrane</keyword>
<evidence type="ECO:0000313" key="2">
    <source>
        <dbReference type="EMBL" id="MYC97060.1"/>
    </source>
</evidence>
<proteinExistence type="predicted"/>
<evidence type="ECO:0008006" key="3">
    <source>
        <dbReference type="Google" id="ProtNLM"/>
    </source>
</evidence>
<keyword evidence="1" id="KW-1133">Transmembrane helix</keyword>
<feature type="transmembrane region" description="Helical" evidence="1">
    <location>
        <begin position="139"/>
        <end position="159"/>
    </location>
</feature>
<feature type="transmembrane region" description="Helical" evidence="1">
    <location>
        <begin position="236"/>
        <end position="257"/>
    </location>
</feature>
<feature type="transmembrane region" description="Helical" evidence="1">
    <location>
        <begin position="326"/>
        <end position="343"/>
    </location>
</feature>
<reference evidence="2" key="1">
    <citation type="submission" date="2019-09" db="EMBL/GenBank/DDBJ databases">
        <title>Characterisation of the sponge microbiome using genome-centric metagenomics.</title>
        <authorList>
            <person name="Engelberts J.P."/>
            <person name="Robbins S.J."/>
            <person name="De Goeij J.M."/>
            <person name="Aranda M."/>
            <person name="Bell S.C."/>
            <person name="Webster N.S."/>
        </authorList>
    </citation>
    <scope>NUCLEOTIDE SEQUENCE</scope>
    <source>
        <strain evidence="2">SB0661_bin_32</strain>
    </source>
</reference>
<feature type="transmembrane region" description="Helical" evidence="1">
    <location>
        <begin position="425"/>
        <end position="445"/>
    </location>
</feature>
<feature type="transmembrane region" description="Helical" evidence="1">
    <location>
        <begin position="379"/>
        <end position="398"/>
    </location>
</feature>
<feature type="transmembrane region" description="Helical" evidence="1">
    <location>
        <begin position="514"/>
        <end position="533"/>
    </location>
</feature>
<gene>
    <name evidence="2" type="ORF">F4X14_19050</name>
</gene>
<name>A0A6B1DAI7_9CHLR</name>
<feature type="transmembrane region" description="Helical" evidence="1">
    <location>
        <begin position="107"/>
        <end position="127"/>
    </location>
</feature>
<feature type="transmembrane region" description="Helical" evidence="1">
    <location>
        <begin position="49"/>
        <end position="75"/>
    </location>
</feature>
<organism evidence="2">
    <name type="scientific">Caldilineaceae bacterium SB0661_bin_32</name>
    <dbReference type="NCBI Taxonomy" id="2605255"/>
    <lineage>
        <taxon>Bacteria</taxon>
        <taxon>Bacillati</taxon>
        <taxon>Chloroflexota</taxon>
        <taxon>Caldilineae</taxon>
        <taxon>Caldilineales</taxon>
        <taxon>Caldilineaceae</taxon>
    </lineage>
</organism>
<keyword evidence="1" id="KW-0472">Membrane</keyword>
<dbReference type="EMBL" id="VXMH01000104">
    <property type="protein sequence ID" value="MYC97060.1"/>
    <property type="molecule type" value="Genomic_DNA"/>
</dbReference>
<sequence>MLEWSDMNSFSFSWTALIVPVGPPLVLTLGSIVLWIMGRFVRPGARWHAFGSAIGILSAIALLFWGLAAAMTAALRVQPTAPALSIPWQPFFSPGADLLWVSNGWNWYVSCLVLLLGGGGLLFSGVSGQRGEQSSIENWHGRALTLALSLNAVSSALFFVSSGNLLTVTLMWVVMDLFVIARSAVVPEGPGPSPTRQFQGLSMMGALLLLIGLLPAGQGGPAELLAGGHLPQETVILMLIAGVIRAGVYPLHLWLLPHRGERLYMPDRLIDQMPPALCGLWLLGWSSGLAGEELLARPEIAALALFGLLGSAIATFTTTTRQEHTTFVLVTAVGIAGLTSILSEIRGPAAVLWPTTTFALGGGLWLIGERIWRAWHWQIPISVGVLALVGVPFTPGFLTQSVVAQLLVVGGCTDESALCGKLGTLMWPLFAAYIVTQMIYVSSLLRSWDGEPDGSVWELRPNAWVIGRLLVYVVVLAIPLATAGLFPEMMTNLANLPDAIPRGAGNPPSAVASWQVWLTLAGPLTLGIGLAIARTQVREFLSTNGNRAGTLPTLRAWSSRVARLATLDWISGLTRWGTGRMGAVWDVGLEIVEGTGHMGWVVVFGIIGYLLLSA</sequence>
<dbReference type="AlphaFoldDB" id="A0A6B1DAI7"/>
<feature type="transmembrane region" description="Helical" evidence="1">
    <location>
        <begin position="465"/>
        <end position="486"/>
    </location>
</feature>